<evidence type="ECO:0000313" key="5">
    <source>
        <dbReference type="EMBL" id="QTE29866.1"/>
    </source>
</evidence>
<dbReference type="RefSeq" id="WP_227424174.1">
    <property type="nucleotide sequence ID" value="NZ_CP071868.1"/>
</dbReference>
<evidence type="ECO:0000256" key="3">
    <source>
        <dbReference type="RuleBase" id="RU000363"/>
    </source>
</evidence>
<dbReference type="Pfam" id="PF00106">
    <property type="entry name" value="adh_short"/>
    <property type="match status" value="1"/>
</dbReference>
<dbReference type="SUPFAM" id="SSF51735">
    <property type="entry name" value="NAD(P)-binding Rossmann-fold domains"/>
    <property type="match status" value="1"/>
</dbReference>
<dbReference type="PANTHER" id="PTHR42879">
    <property type="entry name" value="3-OXOACYL-(ACYL-CARRIER-PROTEIN) REDUCTASE"/>
    <property type="match status" value="1"/>
</dbReference>
<dbReference type="PANTHER" id="PTHR42879:SF2">
    <property type="entry name" value="3-OXOACYL-[ACYL-CARRIER-PROTEIN] REDUCTASE FABG"/>
    <property type="match status" value="1"/>
</dbReference>
<dbReference type="PROSITE" id="PS00061">
    <property type="entry name" value="ADH_SHORT"/>
    <property type="match status" value="1"/>
</dbReference>
<dbReference type="PRINTS" id="PR00081">
    <property type="entry name" value="GDHRDH"/>
</dbReference>
<dbReference type="PRINTS" id="PR00080">
    <property type="entry name" value="SDRFAMILY"/>
</dbReference>
<dbReference type="InterPro" id="IPR057326">
    <property type="entry name" value="KR_dom"/>
</dbReference>
<dbReference type="EMBL" id="CP071868">
    <property type="protein sequence ID" value="QTE29866.1"/>
    <property type="molecule type" value="Genomic_DNA"/>
</dbReference>
<dbReference type="AlphaFoldDB" id="A0A8A4ZH61"/>
<evidence type="ECO:0000256" key="2">
    <source>
        <dbReference type="ARBA" id="ARBA00023002"/>
    </source>
</evidence>
<name>A0A8A4ZH61_9MICO</name>
<dbReference type="Proteomes" id="UP000663937">
    <property type="component" value="Chromosome"/>
</dbReference>
<evidence type="ECO:0000259" key="4">
    <source>
        <dbReference type="SMART" id="SM00822"/>
    </source>
</evidence>
<dbReference type="GO" id="GO:0032787">
    <property type="term" value="P:monocarboxylic acid metabolic process"/>
    <property type="evidence" value="ECO:0007669"/>
    <property type="project" value="UniProtKB-ARBA"/>
</dbReference>
<dbReference type="KEGG" id="psic:J4E96_02190"/>
<dbReference type="InterPro" id="IPR050259">
    <property type="entry name" value="SDR"/>
</dbReference>
<evidence type="ECO:0000313" key="6">
    <source>
        <dbReference type="Proteomes" id="UP000663937"/>
    </source>
</evidence>
<dbReference type="InterPro" id="IPR002347">
    <property type="entry name" value="SDR_fam"/>
</dbReference>
<evidence type="ECO:0000256" key="1">
    <source>
        <dbReference type="ARBA" id="ARBA00006484"/>
    </source>
</evidence>
<reference evidence="5" key="1">
    <citation type="submission" date="2021-03" db="EMBL/GenBank/DDBJ databases">
        <title>Pengzhenrongella sicca gen. nov., sp. nov., a new member of suborder Micrococcineae isolated from High-Arctic tundra soil.</title>
        <authorList>
            <person name="Peng F."/>
        </authorList>
    </citation>
    <scope>NUCLEOTIDE SEQUENCE</scope>
    <source>
        <strain evidence="5">LRZ-2</strain>
    </source>
</reference>
<organism evidence="5 6">
    <name type="scientific">Pengzhenrongella sicca</name>
    <dbReference type="NCBI Taxonomy" id="2819238"/>
    <lineage>
        <taxon>Bacteria</taxon>
        <taxon>Bacillati</taxon>
        <taxon>Actinomycetota</taxon>
        <taxon>Actinomycetes</taxon>
        <taxon>Micrococcales</taxon>
        <taxon>Pengzhenrongella</taxon>
    </lineage>
</organism>
<proteinExistence type="inferred from homology"/>
<protein>
    <submittedName>
        <fullName evidence="5">SDR family oxidoreductase</fullName>
    </submittedName>
</protein>
<feature type="domain" description="Ketoreductase" evidence="4">
    <location>
        <begin position="5"/>
        <end position="180"/>
    </location>
</feature>
<dbReference type="Gene3D" id="3.40.50.720">
    <property type="entry name" value="NAD(P)-binding Rossmann-like Domain"/>
    <property type="match status" value="1"/>
</dbReference>
<accession>A0A8A4ZH61</accession>
<dbReference type="SMART" id="SM00822">
    <property type="entry name" value="PKS_KR"/>
    <property type="match status" value="1"/>
</dbReference>
<comment type="similarity">
    <text evidence="1 3">Belongs to the short-chain dehydrogenases/reductases (SDR) family.</text>
</comment>
<keyword evidence="6" id="KW-1185">Reference proteome</keyword>
<dbReference type="InterPro" id="IPR020904">
    <property type="entry name" value="Sc_DH/Rdtase_CS"/>
</dbReference>
<sequence length="241" mass="24890">MTDPDLVVITGTSSGLGRAMTIGLAQAGYRVVGISRRDVSAASLALEPGQYTHICFDLADVGGIPELAAGLVAANGAPYALVNNAALGSDGILPTMHNSEIERLIQVNITAPIVLTKYLSRPMLVARRGRVVNVSSIVARTGYRGLSVYAASKAAMEGFTRSLARELGPRNVTVNCIAPGFTETEMTSSLGAVNLERIKKRSALGRFPTPAEVAGGVEYLLSSAGGAVTGTTITIDAGNTA</sequence>
<dbReference type="InterPro" id="IPR036291">
    <property type="entry name" value="NAD(P)-bd_dom_sf"/>
</dbReference>
<dbReference type="GO" id="GO:0016491">
    <property type="term" value="F:oxidoreductase activity"/>
    <property type="evidence" value="ECO:0007669"/>
    <property type="project" value="UniProtKB-KW"/>
</dbReference>
<dbReference type="FunFam" id="3.40.50.720:FF:000173">
    <property type="entry name" value="3-oxoacyl-[acyl-carrier protein] reductase"/>
    <property type="match status" value="1"/>
</dbReference>
<gene>
    <name evidence="5" type="ORF">J4E96_02190</name>
</gene>
<keyword evidence="2" id="KW-0560">Oxidoreductase</keyword>